<accession>A0A7K1ULH1</accession>
<keyword evidence="1" id="KW-0732">Signal</keyword>
<dbReference type="OrthoDB" id="6150901at2"/>
<evidence type="ECO:0000259" key="2">
    <source>
        <dbReference type="Pfam" id="PF00497"/>
    </source>
</evidence>
<dbReference type="SUPFAM" id="SSF53850">
    <property type="entry name" value="Periplasmic binding protein-like II"/>
    <property type="match status" value="1"/>
</dbReference>
<feature type="signal peptide" evidence="1">
    <location>
        <begin position="1"/>
        <end position="24"/>
    </location>
</feature>
<keyword evidence="4" id="KW-1185">Reference proteome</keyword>
<organism evidence="3 4">
    <name type="scientific">Nesterenkonia alkaliphila</name>
    <dbReference type="NCBI Taxonomy" id="1463631"/>
    <lineage>
        <taxon>Bacteria</taxon>
        <taxon>Bacillati</taxon>
        <taxon>Actinomycetota</taxon>
        <taxon>Actinomycetes</taxon>
        <taxon>Micrococcales</taxon>
        <taxon>Micrococcaceae</taxon>
        <taxon>Nesterenkonia</taxon>
    </lineage>
</organism>
<gene>
    <name evidence="3" type="ORF">GNZ21_13335</name>
</gene>
<dbReference type="RefSeq" id="WP_157325157.1">
    <property type="nucleotide sequence ID" value="NZ_BMFX01000003.1"/>
</dbReference>
<evidence type="ECO:0000256" key="1">
    <source>
        <dbReference type="SAM" id="SignalP"/>
    </source>
</evidence>
<dbReference type="AlphaFoldDB" id="A0A7K1ULH1"/>
<name>A0A7K1ULH1_9MICC</name>
<dbReference type="PROSITE" id="PS51257">
    <property type="entry name" value="PROKAR_LIPOPROTEIN"/>
    <property type="match status" value="1"/>
</dbReference>
<evidence type="ECO:0000313" key="3">
    <source>
        <dbReference type="EMBL" id="MVT27320.1"/>
    </source>
</evidence>
<feature type="domain" description="Solute-binding protein family 3/N-terminal" evidence="2">
    <location>
        <begin position="43"/>
        <end position="123"/>
    </location>
</feature>
<dbReference type="Gene3D" id="3.40.190.10">
    <property type="entry name" value="Periplasmic binding protein-like II"/>
    <property type="match status" value="1"/>
</dbReference>
<comment type="caution">
    <text evidence="3">The sequence shown here is derived from an EMBL/GenBank/DDBJ whole genome shotgun (WGS) entry which is preliminary data.</text>
</comment>
<proteinExistence type="predicted"/>
<protein>
    <submittedName>
        <fullName evidence="3">ABC transporter substrate-binding protein</fullName>
    </submittedName>
</protein>
<dbReference type="EMBL" id="WRPM01000097">
    <property type="protein sequence ID" value="MVT27320.1"/>
    <property type="molecule type" value="Genomic_DNA"/>
</dbReference>
<dbReference type="InterPro" id="IPR001638">
    <property type="entry name" value="Solute-binding_3/MltF_N"/>
</dbReference>
<dbReference type="Pfam" id="PF00497">
    <property type="entry name" value="SBP_bac_3"/>
    <property type="match status" value="1"/>
</dbReference>
<dbReference type="Proteomes" id="UP000460157">
    <property type="component" value="Unassembled WGS sequence"/>
</dbReference>
<feature type="chain" id="PRO_5038687670" evidence="1">
    <location>
        <begin position="25"/>
        <end position="155"/>
    </location>
</feature>
<evidence type="ECO:0000313" key="4">
    <source>
        <dbReference type="Proteomes" id="UP000460157"/>
    </source>
</evidence>
<reference evidence="3 4" key="1">
    <citation type="submission" date="2019-12" db="EMBL/GenBank/DDBJ databases">
        <title>Nesterenkonia muleiensis sp. nov., a novel actinobacterium isolated from sap of Populus euphratica.</title>
        <authorList>
            <person name="Wang R."/>
        </authorList>
    </citation>
    <scope>NUCLEOTIDE SEQUENCE [LARGE SCALE GENOMIC DNA]</scope>
    <source>
        <strain evidence="3 4">F10</strain>
    </source>
</reference>
<sequence length="155" mass="16898">MTRMSRRPAALLILAGVLWTSGCAEYPADPDRSLAQAREGELSVGVVEHPPWTDLSGQHPAGSEVELISSYADRIGAQIRWVPGSESELVGLMADHELDLIIGGFDENTPWASEAAPTRPYATPGDDPGRIVLVEQGENALLTDLETYFIERRTR</sequence>